<feature type="compositionally biased region" description="Low complexity" evidence="1">
    <location>
        <begin position="176"/>
        <end position="186"/>
    </location>
</feature>
<organism evidence="2 3">
    <name type="scientific">Apiosordaria backusii</name>
    <dbReference type="NCBI Taxonomy" id="314023"/>
    <lineage>
        <taxon>Eukaryota</taxon>
        <taxon>Fungi</taxon>
        <taxon>Dikarya</taxon>
        <taxon>Ascomycota</taxon>
        <taxon>Pezizomycotina</taxon>
        <taxon>Sordariomycetes</taxon>
        <taxon>Sordariomycetidae</taxon>
        <taxon>Sordariales</taxon>
        <taxon>Lasiosphaeriaceae</taxon>
        <taxon>Apiosordaria</taxon>
    </lineage>
</organism>
<feature type="compositionally biased region" description="Low complexity" evidence="1">
    <location>
        <begin position="198"/>
        <end position="209"/>
    </location>
</feature>
<protein>
    <submittedName>
        <fullName evidence="2">Uncharacterized protein</fullName>
    </submittedName>
</protein>
<feature type="compositionally biased region" description="Low complexity" evidence="1">
    <location>
        <begin position="223"/>
        <end position="236"/>
    </location>
</feature>
<dbReference type="AlphaFoldDB" id="A0AA40BL62"/>
<name>A0AA40BL62_9PEZI</name>
<evidence type="ECO:0000256" key="1">
    <source>
        <dbReference type="SAM" id="MobiDB-lite"/>
    </source>
</evidence>
<accession>A0AA40BL62</accession>
<dbReference type="EMBL" id="JAUKTV010000006">
    <property type="protein sequence ID" value="KAK0736163.1"/>
    <property type="molecule type" value="Genomic_DNA"/>
</dbReference>
<feature type="compositionally biased region" description="Basic and acidic residues" evidence="1">
    <location>
        <begin position="187"/>
        <end position="197"/>
    </location>
</feature>
<comment type="caution">
    <text evidence="2">The sequence shown here is derived from an EMBL/GenBank/DDBJ whole genome shotgun (WGS) entry which is preliminary data.</text>
</comment>
<feature type="region of interest" description="Disordered" evidence="1">
    <location>
        <begin position="86"/>
        <end position="113"/>
    </location>
</feature>
<feature type="region of interest" description="Disordered" evidence="1">
    <location>
        <begin position="170"/>
        <end position="236"/>
    </location>
</feature>
<gene>
    <name evidence="2" type="ORF">B0T21DRAFT_175945</name>
</gene>
<feature type="region of interest" description="Disordered" evidence="1">
    <location>
        <begin position="305"/>
        <end position="345"/>
    </location>
</feature>
<dbReference type="Proteomes" id="UP001172159">
    <property type="component" value="Unassembled WGS sequence"/>
</dbReference>
<feature type="compositionally biased region" description="Basic residues" evidence="1">
    <location>
        <begin position="332"/>
        <end position="342"/>
    </location>
</feature>
<keyword evidence="3" id="KW-1185">Reference proteome</keyword>
<evidence type="ECO:0000313" key="3">
    <source>
        <dbReference type="Proteomes" id="UP001172159"/>
    </source>
</evidence>
<reference evidence="2" key="1">
    <citation type="submission" date="2023-06" db="EMBL/GenBank/DDBJ databases">
        <title>Genome-scale phylogeny and comparative genomics of the fungal order Sordariales.</title>
        <authorList>
            <consortium name="Lawrence Berkeley National Laboratory"/>
            <person name="Hensen N."/>
            <person name="Bonometti L."/>
            <person name="Westerberg I."/>
            <person name="Brannstrom I.O."/>
            <person name="Guillou S."/>
            <person name="Cros-Aarteil S."/>
            <person name="Calhoun S."/>
            <person name="Haridas S."/>
            <person name="Kuo A."/>
            <person name="Mondo S."/>
            <person name="Pangilinan J."/>
            <person name="Riley R."/>
            <person name="Labutti K."/>
            <person name="Andreopoulos B."/>
            <person name="Lipzen A."/>
            <person name="Chen C."/>
            <person name="Yanf M."/>
            <person name="Daum C."/>
            <person name="Ng V."/>
            <person name="Clum A."/>
            <person name="Steindorff A."/>
            <person name="Ohm R."/>
            <person name="Martin F."/>
            <person name="Silar P."/>
            <person name="Natvig D."/>
            <person name="Lalanne C."/>
            <person name="Gautier V."/>
            <person name="Ament-Velasquez S.L."/>
            <person name="Kruys A."/>
            <person name="Hutchinson M.I."/>
            <person name="Powell A.J."/>
            <person name="Barry K."/>
            <person name="Miller A.N."/>
            <person name="Grigoriev I.V."/>
            <person name="Debuchy R."/>
            <person name="Gladieux P."/>
            <person name="Thoren M.H."/>
            <person name="Johannesson H."/>
        </authorList>
    </citation>
    <scope>NUCLEOTIDE SEQUENCE</scope>
    <source>
        <strain evidence="2">CBS 540.89</strain>
    </source>
</reference>
<sequence>MMQPIDLGDPVISESFNEDFQFEEDMEEVPKLTVRDRIAAACVEGGSRFGVYASRKLRRVKNVLLDNGPPIDDSWDILEDEEDIRASGKSKKKTKSTEYHSFVSSAPSGNERPRTAKLVHHVEQRVACKETAVPPQQSIRQPTEPAKKMVAPIQSGMEPAKKPADIEIVSPANQMPSAPAKAPAKSRTADVKQRTEQQTEQQAKQQMAQSTPKAVESHKAKVVETPPVKPVPKSVDSPVVEPVVEPVDGPVVKSAVKAVEKPADKPAAKPIIAIDEVTTKPAERTAEEPVDKVVEKPVDKVVQKPIDKVSEQQPTAKAAEKPTETVVVPAKQKGKQKKKKGKYQGEDWLEEVEALQKASGPSRFLAALPR</sequence>
<proteinExistence type="predicted"/>
<evidence type="ECO:0000313" key="2">
    <source>
        <dbReference type="EMBL" id="KAK0736163.1"/>
    </source>
</evidence>